<feature type="transmembrane region" description="Helical" evidence="7">
    <location>
        <begin position="136"/>
        <end position="155"/>
    </location>
</feature>
<dbReference type="Pfam" id="PF09335">
    <property type="entry name" value="VTT_dom"/>
    <property type="match status" value="1"/>
</dbReference>
<evidence type="ECO:0000313" key="10">
    <source>
        <dbReference type="Proteomes" id="UP000199385"/>
    </source>
</evidence>
<feature type="transmembrane region" description="Helical" evidence="7">
    <location>
        <begin position="51"/>
        <end position="72"/>
    </location>
</feature>
<dbReference type="RefSeq" id="WP_091673476.1">
    <property type="nucleotide sequence ID" value="NZ_LT594323.1"/>
</dbReference>
<dbReference type="STRING" id="261654.GA0070611_5356"/>
<dbReference type="EMBL" id="LT594323">
    <property type="protein sequence ID" value="SBT51816.1"/>
    <property type="molecule type" value="Genomic_DNA"/>
</dbReference>
<evidence type="ECO:0000256" key="2">
    <source>
        <dbReference type="ARBA" id="ARBA00010792"/>
    </source>
</evidence>
<organism evidence="9 10">
    <name type="scientific">Micromonospora auratinigra</name>
    <dbReference type="NCBI Taxonomy" id="261654"/>
    <lineage>
        <taxon>Bacteria</taxon>
        <taxon>Bacillati</taxon>
        <taxon>Actinomycetota</taxon>
        <taxon>Actinomycetes</taxon>
        <taxon>Micromonosporales</taxon>
        <taxon>Micromonosporaceae</taxon>
        <taxon>Micromonospora</taxon>
    </lineage>
</organism>
<keyword evidence="3 7" id="KW-1003">Cell membrane</keyword>
<comment type="subcellular location">
    <subcellularLocation>
        <location evidence="1 7">Cell membrane</location>
        <topology evidence="1 7">Multi-pass membrane protein</topology>
    </subcellularLocation>
</comment>
<gene>
    <name evidence="9" type="ORF">GA0070611_5356</name>
</gene>
<sequence>MPELITDVASPMWAYLALMALLAADAFVPVVPTQIVMITSGALTVYGGLSLPLTIAVGAVGVFAGDLACYLLGRRAPDRREAGRHAAPGRARRAAARVTRGLREPGPLVILLCRFVPGGRMAACFSAGRSRYPYRLFLLYEAAAALGWASYGTLVGHLGGTALTESAWRLAVIGAAAAAGFAGAGWAMTAISARHTPRPAEPRVKVTVD</sequence>
<evidence type="ECO:0000256" key="7">
    <source>
        <dbReference type="RuleBase" id="RU367016"/>
    </source>
</evidence>
<dbReference type="InterPro" id="IPR032818">
    <property type="entry name" value="DedA-like"/>
</dbReference>
<evidence type="ECO:0000256" key="1">
    <source>
        <dbReference type="ARBA" id="ARBA00004651"/>
    </source>
</evidence>
<evidence type="ECO:0000256" key="6">
    <source>
        <dbReference type="ARBA" id="ARBA00023136"/>
    </source>
</evidence>
<feature type="domain" description="VTT" evidence="8">
    <location>
        <begin position="31"/>
        <end position="157"/>
    </location>
</feature>
<evidence type="ECO:0000256" key="4">
    <source>
        <dbReference type="ARBA" id="ARBA00022692"/>
    </source>
</evidence>
<reference evidence="10" key="1">
    <citation type="submission" date="2016-06" db="EMBL/GenBank/DDBJ databases">
        <authorList>
            <person name="Varghese N."/>
            <person name="Submissions Spin"/>
        </authorList>
    </citation>
    <scope>NUCLEOTIDE SEQUENCE [LARGE SCALE GENOMIC DNA]</scope>
    <source>
        <strain evidence="10">DSM 44815</strain>
    </source>
</reference>
<feature type="transmembrane region" description="Helical" evidence="7">
    <location>
        <begin position="12"/>
        <end position="31"/>
    </location>
</feature>
<name>A0A1A9A5S6_9ACTN</name>
<dbReference type="PANTHER" id="PTHR30353:SF0">
    <property type="entry name" value="TRANSMEMBRANE PROTEIN"/>
    <property type="match status" value="1"/>
</dbReference>
<evidence type="ECO:0000259" key="8">
    <source>
        <dbReference type="Pfam" id="PF09335"/>
    </source>
</evidence>
<dbReference type="PANTHER" id="PTHR30353">
    <property type="entry name" value="INNER MEMBRANE PROTEIN DEDA-RELATED"/>
    <property type="match status" value="1"/>
</dbReference>
<evidence type="ECO:0000313" key="9">
    <source>
        <dbReference type="EMBL" id="SBT51816.1"/>
    </source>
</evidence>
<accession>A0A1A9A5S6</accession>
<dbReference type="OrthoDB" id="9813426at2"/>
<proteinExistence type="inferred from homology"/>
<keyword evidence="6 7" id="KW-0472">Membrane</keyword>
<evidence type="ECO:0000256" key="5">
    <source>
        <dbReference type="ARBA" id="ARBA00022989"/>
    </source>
</evidence>
<keyword evidence="10" id="KW-1185">Reference proteome</keyword>
<protein>
    <submittedName>
        <fullName evidence="9">Membrane protein DedA, SNARE-associated domain</fullName>
    </submittedName>
</protein>
<dbReference type="Proteomes" id="UP000199385">
    <property type="component" value="Chromosome I"/>
</dbReference>
<dbReference type="GO" id="GO:0005886">
    <property type="term" value="C:plasma membrane"/>
    <property type="evidence" value="ECO:0007669"/>
    <property type="project" value="UniProtKB-SubCell"/>
</dbReference>
<dbReference type="PATRIC" id="fig|261654.4.peg.5426"/>
<feature type="transmembrane region" description="Helical" evidence="7">
    <location>
        <begin position="167"/>
        <end position="188"/>
    </location>
</feature>
<evidence type="ECO:0000256" key="3">
    <source>
        <dbReference type="ARBA" id="ARBA00022475"/>
    </source>
</evidence>
<dbReference type="AlphaFoldDB" id="A0A1A9A5S6"/>
<keyword evidence="5 7" id="KW-1133">Transmembrane helix</keyword>
<dbReference type="InterPro" id="IPR032816">
    <property type="entry name" value="VTT_dom"/>
</dbReference>
<comment type="similarity">
    <text evidence="2 7">Belongs to the DedA family.</text>
</comment>
<keyword evidence="4 7" id="KW-0812">Transmembrane</keyword>